<dbReference type="Gene3D" id="1.10.10.10">
    <property type="entry name" value="Winged helix-like DNA-binding domain superfamily/Winged helix DNA-binding domain"/>
    <property type="match status" value="1"/>
</dbReference>
<evidence type="ECO:0000313" key="6">
    <source>
        <dbReference type="EMBL" id="MER5172492.1"/>
    </source>
</evidence>
<dbReference type="PRINTS" id="PR00039">
    <property type="entry name" value="HTHLYSR"/>
</dbReference>
<sequence length="323" mass="34212">MDTRDLQIFLSVIEEGSITKAAAKIGTSQPSVSRTVQDLEAELGFALLHRVGRGIQITEEGLAFGDEARRLLMSFGELAARAKMIAAGRGRILQVASISAIGTSLIPAALADLGTAGLPQETHVGQFLPSVVVQEVRSGRAELGYCSLPLDTSGVEVLRLYSAPDAIALREDDPLAAQEVVPVDSLANRLMVTMLNPLRFQMHVARVLAARGVQVGQVIRTNISYAALQIVSRTGAAAIIDPVSAWGMNVPGVVIRPIDAEVPFYWGVLTAKGRPLSATAMRLADQVEANAERLIPGFARLDPALAGGLTPPAPEFSNYGTET</sequence>
<comment type="caution">
    <text evidence="6">The sequence shown here is derived from an EMBL/GenBank/DDBJ whole genome shotgun (WGS) entry which is preliminary data.</text>
</comment>
<keyword evidence="4" id="KW-0804">Transcription</keyword>
<organism evidence="6 7">
    <name type="scientific">Thioclava kandeliae</name>
    <dbReference type="NCBI Taxonomy" id="3070818"/>
    <lineage>
        <taxon>Bacteria</taxon>
        <taxon>Pseudomonadati</taxon>
        <taxon>Pseudomonadota</taxon>
        <taxon>Alphaproteobacteria</taxon>
        <taxon>Rhodobacterales</taxon>
        <taxon>Paracoccaceae</taxon>
        <taxon>Thioclava</taxon>
    </lineage>
</organism>
<comment type="similarity">
    <text evidence="1">Belongs to the LysR transcriptional regulatory family.</text>
</comment>
<dbReference type="RefSeq" id="WP_339115392.1">
    <property type="nucleotide sequence ID" value="NZ_JAYWLC010000008.1"/>
</dbReference>
<reference evidence="6 7" key="2">
    <citation type="submission" date="2024-06" db="EMBL/GenBank/DDBJ databases">
        <title>Thioclava kandeliae sp. nov. from a rhizosphere soil sample of Kandelia candel in a mangrove.</title>
        <authorList>
            <person name="Mu T."/>
        </authorList>
    </citation>
    <scope>NUCLEOTIDE SEQUENCE [LARGE SCALE GENOMIC DNA]</scope>
    <source>
        <strain evidence="6 7">CPCC 100088</strain>
    </source>
</reference>
<dbReference type="Proteomes" id="UP001438953">
    <property type="component" value="Unassembled WGS sequence"/>
</dbReference>
<gene>
    <name evidence="6" type="ORF">VSX56_11970</name>
</gene>
<dbReference type="InterPro" id="IPR036390">
    <property type="entry name" value="WH_DNA-bd_sf"/>
</dbReference>
<dbReference type="InterPro" id="IPR005119">
    <property type="entry name" value="LysR_subst-bd"/>
</dbReference>
<dbReference type="Gene3D" id="3.40.190.290">
    <property type="match status" value="1"/>
</dbReference>
<dbReference type="Pfam" id="PF00126">
    <property type="entry name" value="HTH_1"/>
    <property type="match status" value="1"/>
</dbReference>
<protein>
    <submittedName>
        <fullName evidence="6">LysR family transcriptional regulator</fullName>
    </submittedName>
</protein>
<reference evidence="6 7" key="1">
    <citation type="submission" date="2024-01" db="EMBL/GenBank/DDBJ databases">
        <authorList>
            <person name="Deng Y."/>
            <person name="Su J."/>
        </authorList>
    </citation>
    <scope>NUCLEOTIDE SEQUENCE [LARGE SCALE GENOMIC DNA]</scope>
    <source>
        <strain evidence="6 7">CPCC 100088</strain>
    </source>
</reference>
<dbReference type="SUPFAM" id="SSF46785">
    <property type="entry name" value="Winged helix' DNA-binding domain"/>
    <property type="match status" value="1"/>
</dbReference>
<proteinExistence type="inferred from homology"/>
<evidence type="ECO:0000256" key="2">
    <source>
        <dbReference type="ARBA" id="ARBA00023015"/>
    </source>
</evidence>
<evidence type="ECO:0000256" key="3">
    <source>
        <dbReference type="ARBA" id="ARBA00023125"/>
    </source>
</evidence>
<feature type="domain" description="HTH lysR-type" evidence="5">
    <location>
        <begin position="1"/>
        <end position="58"/>
    </location>
</feature>
<accession>A0ABV1SHW0</accession>
<dbReference type="PANTHER" id="PTHR30427">
    <property type="entry name" value="TRANSCRIPTIONAL ACTIVATOR PROTEIN LYSR"/>
    <property type="match status" value="1"/>
</dbReference>
<name>A0ABV1SHW0_9RHOB</name>
<dbReference type="SUPFAM" id="SSF53850">
    <property type="entry name" value="Periplasmic binding protein-like II"/>
    <property type="match status" value="1"/>
</dbReference>
<dbReference type="PROSITE" id="PS50931">
    <property type="entry name" value="HTH_LYSR"/>
    <property type="match status" value="1"/>
</dbReference>
<keyword evidence="7" id="KW-1185">Reference proteome</keyword>
<keyword evidence="3" id="KW-0238">DNA-binding</keyword>
<evidence type="ECO:0000256" key="1">
    <source>
        <dbReference type="ARBA" id="ARBA00009437"/>
    </source>
</evidence>
<dbReference type="PANTHER" id="PTHR30427:SF1">
    <property type="entry name" value="TRANSCRIPTIONAL ACTIVATOR PROTEIN LYSR"/>
    <property type="match status" value="1"/>
</dbReference>
<dbReference type="EMBL" id="JAYWLC010000008">
    <property type="protein sequence ID" value="MER5172492.1"/>
    <property type="molecule type" value="Genomic_DNA"/>
</dbReference>
<dbReference type="InterPro" id="IPR000847">
    <property type="entry name" value="LysR_HTH_N"/>
</dbReference>
<keyword evidence="2" id="KW-0805">Transcription regulation</keyword>
<dbReference type="Pfam" id="PF03466">
    <property type="entry name" value="LysR_substrate"/>
    <property type="match status" value="1"/>
</dbReference>
<evidence type="ECO:0000256" key="4">
    <source>
        <dbReference type="ARBA" id="ARBA00023163"/>
    </source>
</evidence>
<evidence type="ECO:0000313" key="7">
    <source>
        <dbReference type="Proteomes" id="UP001438953"/>
    </source>
</evidence>
<dbReference type="InterPro" id="IPR036388">
    <property type="entry name" value="WH-like_DNA-bd_sf"/>
</dbReference>
<evidence type="ECO:0000259" key="5">
    <source>
        <dbReference type="PROSITE" id="PS50931"/>
    </source>
</evidence>